<accession>A0ABP9VLI2</accession>
<sequence>MNPKVDRSQTVSGDGRTSARRSVTRAEWVTLGLIALPFVVLAGCFALDAIEANAAKANIREYVAQQIAAGHPVDRVSLARRYDQRTSREETPAWATLLEASRPLQDAPSLGVRSGDAGLDLPSTLSETPSMARQGESSLPVVDFVVKRDAALTRAREALLNRGSSTSDDKAVWFPFVLWARHLHSISSVWEFYEDDNQAFRSAIAHGENDLAIEVLQRFIRTNWKLNSEIETSWTATAKIIPGEVIHLIRESLAVADWDADQLATLREMIETAPNYAERLDQQMQQTMAVSLDELDLSDGVVAGEINREYRGSLPVKLSSQAAWQWIQFMQRARDMGEPGTWSRFLSLQSEPWYDQRHGGLDTVSLTSFPFASGTSLIASTTVSTHFANAGMATYESNRRWALTAIGIKQYQMQNNAWPQSLADLRDVGLTSDDWQIMPGVEFGYQDRPLLPQTTAGSEVVLWTAQLKEGHLDEAIQRFAAGHESVSPPMEVNSTKFDMQRITLIRK</sequence>
<protein>
    <submittedName>
        <fullName evidence="2">Uncharacterized protein</fullName>
    </submittedName>
</protein>
<dbReference type="EMBL" id="BAABRO010000001">
    <property type="protein sequence ID" value="GAA5505130.1"/>
    <property type="molecule type" value="Genomic_DNA"/>
</dbReference>
<proteinExistence type="predicted"/>
<keyword evidence="1" id="KW-1133">Transmembrane helix</keyword>
<keyword evidence="3" id="KW-1185">Reference proteome</keyword>
<keyword evidence="1" id="KW-0472">Membrane</keyword>
<dbReference type="RefSeq" id="WP_345682209.1">
    <property type="nucleotide sequence ID" value="NZ_BAABRO010000001.1"/>
</dbReference>
<dbReference type="Proteomes" id="UP001416858">
    <property type="component" value="Unassembled WGS sequence"/>
</dbReference>
<reference evidence="2 3" key="1">
    <citation type="submission" date="2024-02" db="EMBL/GenBank/DDBJ databases">
        <title>Rhodopirellula caenicola NBRC 110016.</title>
        <authorList>
            <person name="Ichikawa N."/>
            <person name="Katano-Makiyama Y."/>
            <person name="Hidaka K."/>
        </authorList>
    </citation>
    <scope>NUCLEOTIDE SEQUENCE [LARGE SCALE GENOMIC DNA]</scope>
    <source>
        <strain evidence="2 3">NBRC 110016</strain>
    </source>
</reference>
<evidence type="ECO:0000256" key="1">
    <source>
        <dbReference type="SAM" id="Phobius"/>
    </source>
</evidence>
<name>A0ABP9VLI2_9BACT</name>
<gene>
    <name evidence="2" type="ORF">Rcae01_00571</name>
</gene>
<evidence type="ECO:0000313" key="3">
    <source>
        <dbReference type="Proteomes" id="UP001416858"/>
    </source>
</evidence>
<keyword evidence="1" id="KW-0812">Transmembrane</keyword>
<feature type="transmembrane region" description="Helical" evidence="1">
    <location>
        <begin position="28"/>
        <end position="50"/>
    </location>
</feature>
<evidence type="ECO:0000313" key="2">
    <source>
        <dbReference type="EMBL" id="GAA5505130.1"/>
    </source>
</evidence>
<organism evidence="2 3">
    <name type="scientific">Novipirellula caenicola</name>
    <dbReference type="NCBI Taxonomy" id="1536901"/>
    <lineage>
        <taxon>Bacteria</taxon>
        <taxon>Pseudomonadati</taxon>
        <taxon>Planctomycetota</taxon>
        <taxon>Planctomycetia</taxon>
        <taxon>Pirellulales</taxon>
        <taxon>Pirellulaceae</taxon>
        <taxon>Novipirellula</taxon>
    </lineage>
</organism>
<comment type="caution">
    <text evidence="2">The sequence shown here is derived from an EMBL/GenBank/DDBJ whole genome shotgun (WGS) entry which is preliminary data.</text>
</comment>